<feature type="transmembrane region" description="Helical" evidence="7">
    <location>
        <begin position="469"/>
        <end position="492"/>
    </location>
</feature>
<dbReference type="Gene3D" id="1.10.287.70">
    <property type="match status" value="2"/>
</dbReference>
<protein>
    <submittedName>
        <fullName evidence="10">Two pore calcium channel protein 1</fullName>
    </submittedName>
</protein>
<comment type="subcellular location">
    <subcellularLocation>
        <location evidence="1">Membrane</location>
        <topology evidence="1">Multi-pass membrane protein</topology>
    </subcellularLocation>
</comment>
<evidence type="ECO:0000256" key="6">
    <source>
        <dbReference type="SAM" id="MobiDB-lite"/>
    </source>
</evidence>
<evidence type="ECO:0000256" key="1">
    <source>
        <dbReference type="ARBA" id="ARBA00004141"/>
    </source>
</evidence>
<evidence type="ECO:0000256" key="7">
    <source>
        <dbReference type="SAM" id="Phobius"/>
    </source>
</evidence>
<feature type="transmembrane region" description="Helical" evidence="7">
    <location>
        <begin position="166"/>
        <end position="183"/>
    </location>
</feature>
<dbReference type="GeneID" id="106152617"/>
<feature type="coiled-coil region" evidence="5">
    <location>
        <begin position="751"/>
        <end position="782"/>
    </location>
</feature>
<feature type="transmembrane region" description="Helical" evidence="7">
    <location>
        <begin position="431"/>
        <end position="449"/>
    </location>
</feature>
<dbReference type="KEGG" id="lak:106152617"/>
<feature type="domain" description="Ion transport" evidence="8">
    <location>
        <begin position="101"/>
        <end position="317"/>
    </location>
</feature>
<dbReference type="SUPFAM" id="SSF47473">
    <property type="entry name" value="EF-hand"/>
    <property type="match status" value="1"/>
</dbReference>
<dbReference type="InterPro" id="IPR005821">
    <property type="entry name" value="Ion_trans_dom"/>
</dbReference>
<dbReference type="GO" id="GO:0005765">
    <property type="term" value="C:lysosomal membrane"/>
    <property type="evidence" value="ECO:0007669"/>
    <property type="project" value="InterPro"/>
</dbReference>
<feature type="transmembrane region" description="Helical" evidence="7">
    <location>
        <begin position="223"/>
        <end position="242"/>
    </location>
</feature>
<keyword evidence="4 7" id="KW-0472">Membrane</keyword>
<feature type="transmembrane region" description="Helical" evidence="7">
    <location>
        <begin position="288"/>
        <end position="311"/>
    </location>
</feature>
<dbReference type="InParanoid" id="A0A1S3H6H9"/>
<feature type="transmembrane region" description="Helical" evidence="7">
    <location>
        <begin position="499"/>
        <end position="516"/>
    </location>
</feature>
<dbReference type="STRING" id="7574.A0A1S3H6H9"/>
<keyword evidence="9" id="KW-1185">Reference proteome</keyword>
<keyword evidence="5" id="KW-0175">Coiled coil</keyword>
<dbReference type="OrthoDB" id="10068803at2759"/>
<reference evidence="10" key="1">
    <citation type="journal article" date="2015" name="Nat. Commun.">
        <title>The Lingula genome provides insights into brachiopod evolution and the origin of phosphate biomineralization.</title>
        <authorList>
            <person name="Luo Y.J."/>
            <person name="Takeuchi T."/>
            <person name="Koyanagi R."/>
            <person name="Yamada L."/>
            <person name="Kanda M."/>
            <person name="Khalturina M."/>
            <person name="Fujie M."/>
            <person name="Yamasaki S.I."/>
            <person name="Endo K."/>
            <person name="Satoh N."/>
        </authorList>
    </citation>
    <scope>NUCLEOTIDE SEQUENCE</scope>
</reference>
<dbReference type="PANTHER" id="PTHR46474:SF1">
    <property type="entry name" value="TWO PORE CHANNEL PROTEIN 1"/>
    <property type="match status" value="1"/>
</dbReference>
<feature type="transmembrane region" description="Helical" evidence="7">
    <location>
        <begin position="125"/>
        <end position="145"/>
    </location>
</feature>
<name>A0A1S3H6H9_LINAN</name>
<evidence type="ECO:0000313" key="10">
    <source>
        <dbReference type="RefSeq" id="XP_013381725.1"/>
    </source>
</evidence>
<dbReference type="FunFam" id="1.10.287.70:FF:000439">
    <property type="entry name" value="Uncharacterized protein"/>
    <property type="match status" value="1"/>
</dbReference>
<dbReference type="PANTHER" id="PTHR46474">
    <property type="entry name" value="TWO PORE CALCIUM CHANNEL PROTEIN 1"/>
    <property type="match status" value="1"/>
</dbReference>
<gene>
    <name evidence="10" type="primary">LOC106152617</name>
</gene>
<dbReference type="InterPro" id="IPR011992">
    <property type="entry name" value="EF-hand-dom_pair"/>
</dbReference>
<dbReference type="GO" id="GO:0010008">
    <property type="term" value="C:endosome membrane"/>
    <property type="evidence" value="ECO:0007669"/>
    <property type="project" value="TreeGrafter"/>
</dbReference>
<feature type="transmembrane region" description="Helical" evidence="7">
    <location>
        <begin position="249"/>
        <end position="268"/>
    </location>
</feature>
<reference evidence="10" key="2">
    <citation type="submission" date="2025-08" db="UniProtKB">
        <authorList>
            <consortium name="RefSeq"/>
        </authorList>
    </citation>
    <scope>IDENTIFICATION</scope>
</reference>
<dbReference type="RefSeq" id="XP_013381725.1">
    <property type="nucleotide sequence ID" value="XM_013526271.1"/>
</dbReference>
<feature type="transmembrane region" description="Helical" evidence="7">
    <location>
        <begin position="651"/>
        <end position="676"/>
    </location>
</feature>
<dbReference type="InterPro" id="IPR028801">
    <property type="entry name" value="TPC1_animal"/>
</dbReference>
<dbReference type="AlphaFoldDB" id="A0A1S3H6H9"/>
<evidence type="ECO:0000313" key="9">
    <source>
        <dbReference type="Proteomes" id="UP000085678"/>
    </source>
</evidence>
<dbReference type="Proteomes" id="UP000085678">
    <property type="component" value="Unplaced"/>
</dbReference>
<keyword evidence="2 7" id="KW-0812">Transmembrane</keyword>
<evidence type="ECO:0000256" key="5">
    <source>
        <dbReference type="SAM" id="Coils"/>
    </source>
</evidence>
<feature type="region of interest" description="Disordered" evidence="6">
    <location>
        <begin position="1"/>
        <end position="23"/>
    </location>
</feature>
<dbReference type="GO" id="GO:0005216">
    <property type="term" value="F:monoatomic ion channel activity"/>
    <property type="evidence" value="ECO:0007669"/>
    <property type="project" value="InterPro"/>
</dbReference>
<feature type="transmembrane region" description="Helical" evidence="7">
    <location>
        <begin position="559"/>
        <end position="580"/>
    </location>
</feature>
<dbReference type="Pfam" id="PF00520">
    <property type="entry name" value="Ion_trans"/>
    <property type="match status" value="2"/>
</dbReference>
<evidence type="ECO:0000259" key="8">
    <source>
        <dbReference type="Pfam" id="PF00520"/>
    </source>
</evidence>
<organism evidence="9 10">
    <name type="scientific">Lingula anatina</name>
    <name type="common">Brachiopod</name>
    <name type="synonym">Lingula unguis</name>
    <dbReference type="NCBI Taxonomy" id="7574"/>
    <lineage>
        <taxon>Eukaryota</taxon>
        <taxon>Metazoa</taxon>
        <taxon>Spiralia</taxon>
        <taxon>Lophotrochozoa</taxon>
        <taxon>Brachiopoda</taxon>
        <taxon>Linguliformea</taxon>
        <taxon>Lingulata</taxon>
        <taxon>Lingulida</taxon>
        <taxon>Linguloidea</taxon>
        <taxon>Lingulidae</taxon>
        <taxon>Lingula</taxon>
    </lineage>
</organism>
<feature type="domain" description="Ion transport" evidence="8">
    <location>
        <begin position="429"/>
        <end position="675"/>
    </location>
</feature>
<evidence type="ECO:0000256" key="4">
    <source>
        <dbReference type="ARBA" id="ARBA00023136"/>
    </source>
</evidence>
<evidence type="ECO:0000256" key="3">
    <source>
        <dbReference type="ARBA" id="ARBA00022989"/>
    </source>
</evidence>
<dbReference type="SUPFAM" id="SSF81324">
    <property type="entry name" value="Voltage-gated potassium channels"/>
    <property type="match status" value="2"/>
</dbReference>
<feature type="transmembrane region" description="Helical" evidence="7">
    <location>
        <begin position="95"/>
        <end position="113"/>
    </location>
</feature>
<dbReference type="FunFam" id="1.10.287.70:FF:000062">
    <property type="entry name" value="Two pore calcium channel protein 1"/>
    <property type="match status" value="1"/>
</dbReference>
<dbReference type="GO" id="GO:0022832">
    <property type="term" value="F:voltage-gated channel activity"/>
    <property type="evidence" value="ECO:0007669"/>
    <property type="project" value="InterPro"/>
</dbReference>
<sequence>MADEDRLIQDTDSTRNRRPSNTEFDEFYESGGIIPENPSSSERELNSVRQQKVLWQYNYQEAAIFLEEGINNDKFKTHPRTFDALPAYALAHNKWYYLMDLLASLLLLGLIFCESPAVPFLKLPIGAHASLELFGLALLSVELGLKLRWQGVKTFFSHKRTLFKTLLLFLMFTEAIVVLSRQSNHFRVTRALRPLFLLDSHYARGVRRFVRQILQSLPPILDMIALLLFFMLIFSILGFYLFSTNPDDPFFKTIQSSFISLFVLLTTANYPDVMMPSYAQSKWSCLFFVVYLSIELYFLMSLLLAVVYDTFNTIEKTKLKKLYMHKRKACEYAFKLLVTKKHPDKIRLKAFVGFMKYYKPRKTPKEVYLIFKYLNKSSTGSLTSEEFHDIYNVCELQWKPRHQANQLWSSNFHYPFNKLFKYLNALVTSRWFDYAIYVIIAVNFVWILVETIQISVDTTVSAREYRPSWNNILFVCVYSLEAFLKILGLGVVKYFTNGWNIFDFLVTVSSVVGVFGEFYDDSFYYIMVLRPFRLLRLFKIKRRYRDVLGTMMILSNRMVSLAIVMLLSFYFFSVIGMEIFAPYTDKMVNCCKNTSVADYYTKTNSSDGFYYLNNFENVMSSAVTLFELTVVNNWFIIMEGYASVVSEWSRIYFMLFYLSMMVVMNIVVAFILEAFIFRIQYRKNVDDDMDDHAVVKLEVTLHPEEVVMVDSRGGHLSDYYMRNAVFEQHVQEGHGTVFRGERIRSKEDFSIKMYEDEVKEWIAEETEQRQQYELQMQEMRRQSQQNGLQIMQPDLIADDHYERSRTSTY</sequence>
<dbReference type="InterPro" id="IPR027359">
    <property type="entry name" value="Volt_channel_dom_sf"/>
</dbReference>
<proteinExistence type="predicted"/>
<feature type="compositionally biased region" description="Basic and acidic residues" evidence="6">
    <location>
        <begin position="1"/>
        <end position="15"/>
    </location>
</feature>
<keyword evidence="3 7" id="KW-1133">Transmembrane helix</keyword>
<dbReference type="Gene3D" id="1.20.120.350">
    <property type="entry name" value="Voltage-gated potassium channels. Chain C"/>
    <property type="match status" value="1"/>
</dbReference>
<accession>A0A1S3H6H9</accession>
<evidence type="ECO:0000256" key="2">
    <source>
        <dbReference type="ARBA" id="ARBA00022692"/>
    </source>
</evidence>